<evidence type="ECO:0000256" key="1">
    <source>
        <dbReference type="SAM" id="Coils"/>
    </source>
</evidence>
<evidence type="ECO:0000313" key="2">
    <source>
        <dbReference type="EMBL" id="TEW72487.1"/>
    </source>
</evidence>
<organism evidence="2 3">
    <name type="scientific">Gramella jeungdoensis</name>
    <dbReference type="NCBI Taxonomy" id="708091"/>
    <lineage>
        <taxon>Bacteria</taxon>
        <taxon>Pseudomonadati</taxon>
        <taxon>Bacteroidota</taxon>
        <taxon>Flavobacteriia</taxon>
        <taxon>Flavobacteriales</taxon>
        <taxon>Flavobacteriaceae</taxon>
        <taxon>Christiangramia</taxon>
    </lineage>
</organism>
<accession>A0A4Y8AR30</accession>
<evidence type="ECO:0000313" key="3">
    <source>
        <dbReference type="Proteomes" id="UP000298517"/>
    </source>
</evidence>
<dbReference type="EMBL" id="SNQI01000005">
    <property type="protein sequence ID" value="TEW72487.1"/>
    <property type="molecule type" value="Genomic_DNA"/>
</dbReference>
<dbReference type="Proteomes" id="UP000298517">
    <property type="component" value="Unassembled WGS sequence"/>
</dbReference>
<keyword evidence="3" id="KW-1185">Reference proteome</keyword>
<keyword evidence="1" id="KW-0175">Coiled coil</keyword>
<dbReference type="Pfam" id="PF20027">
    <property type="entry name" value="DUF6435"/>
    <property type="match status" value="1"/>
</dbReference>
<dbReference type="NCBIfam" id="NF033487">
    <property type="entry name" value="Lacal_2735_fam"/>
    <property type="match status" value="1"/>
</dbReference>
<reference evidence="2 3" key="1">
    <citation type="journal article" date="2011" name="J. Microbiol.">
        <title>Gramella jeungdoensis sp. nov., isolated from a solar saltern in Korea.</title>
        <authorList>
            <person name="Joung Y."/>
            <person name="Kim H."/>
            <person name="Jang T."/>
            <person name="Ahn T.S."/>
            <person name="Joh K."/>
        </authorList>
    </citation>
    <scope>NUCLEOTIDE SEQUENCE [LARGE SCALE GENOMIC DNA]</scope>
    <source>
        <strain evidence="2 3">KCTC 23123</strain>
    </source>
</reference>
<protein>
    <submittedName>
        <fullName evidence="2">Lacal_2735 family protein</fullName>
    </submittedName>
</protein>
<dbReference type="RefSeq" id="WP_134248931.1">
    <property type="nucleotide sequence ID" value="NZ_SNQI01000005.1"/>
</dbReference>
<dbReference type="OrthoDB" id="1123018at2"/>
<sequence>MFGLFKKKSVKEKLQAQYEELLKESYNLSTTNRKLSDQKVYEAEQVMNQIEKLP</sequence>
<dbReference type="InterPro" id="IPR045493">
    <property type="entry name" value="DUF6435"/>
</dbReference>
<comment type="caution">
    <text evidence="2">The sequence shown here is derived from an EMBL/GenBank/DDBJ whole genome shotgun (WGS) entry which is preliminary data.</text>
</comment>
<dbReference type="AlphaFoldDB" id="A0A4Y8AR30"/>
<feature type="coiled-coil region" evidence="1">
    <location>
        <begin position="4"/>
        <end position="31"/>
    </location>
</feature>
<name>A0A4Y8AR30_9FLAO</name>
<proteinExistence type="predicted"/>
<gene>
    <name evidence="2" type="ORF">E2488_13620</name>
</gene>